<keyword evidence="3" id="KW-1185">Reference proteome</keyword>
<dbReference type="PANTHER" id="PTHR47270">
    <property type="entry name" value="PROTEIN MLP1-LIKE"/>
    <property type="match status" value="1"/>
</dbReference>
<evidence type="ECO:0000313" key="2">
    <source>
        <dbReference type="EMBL" id="PHT83344.1"/>
    </source>
</evidence>
<reference evidence="2 3" key="2">
    <citation type="journal article" date="2017" name="Genome Biol.">
        <title>New reference genome sequences of hot pepper reveal the massive evolution of plant disease-resistance genes by retroduplication.</title>
        <authorList>
            <person name="Kim S."/>
            <person name="Park J."/>
            <person name="Yeom S.I."/>
            <person name="Kim Y.M."/>
            <person name="Seo E."/>
            <person name="Kim K.T."/>
            <person name="Kim M.S."/>
            <person name="Lee J.M."/>
            <person name="Cheong K."/>
            <person name="Shin H.S."/>
            <person name="Kim S.B."/>
            <person name="Han K."/>
            <person name="Lee J."/>
            <person name="Park M."/>
            <person name="Lee H.A."/>
            <person name="Lee H.Y."/>
            <person name="Lee Y."/>
            <person name="Oh S."/>
            <person name="Lee J.H."/>
            <person name="Choi E."/>
            <person name="Choi E."/>
            <person name="Lee S.E."/>
            <person name="Jeon J."/>
            <person name="Kim H."/>
            <person name="Choi G."/>
            <person name="Song H."/>
            <person name="Lee J."/>
            <person name="Lee S.C."/>
            <person name="Kwon J.K."/>
            <person name="Lee H.Y."/>
            <person name="Koo N."/>
            <person name="Hong Y."/>
            <person name="Kim R.W."/>
            <person name="Kang W.H."/>
            <person name="Huh J.H."/>
            <person name="Kang B.C."/>
            <person name="Yang T.J."/>
            <person name="Lee Y.H."/>
            <person name="Bennetzen J.L."/>
            <person name="Choi D."/>
        </authorList>
    </citation>
    <scope>NUCLEOTIDE SEQUENCE [LARGE SCALE GENOMIC DNA]</scope>
    <source>
        <strain evidence="3">cv. CM334</strain>
    </source>
</reference>
<sequence length="171" mass="19714">MTNLGSSRNLLEAAKDTIEELQIEAKMWESNARKLMLNLDILREEFNRLGKKKLCECMVETSGRLREDLKVFLPKFTGQFSSMAENQENTLAMEYFPMKLVRNDITTQDLTIGQYFGHELPSSSGDGLCYSRHQVEYGLGYLRSLMIWRWDVHPLSPSFGENAHVQEEKDG</sequence>
<organism evidence="2 3">
    <name type="scientific">Capsicum annuum</name>
    <name type="common">Capsicum pepper</name>
    <dbReference type="NCBI Taxonomy" id="4072"/>
    <lineage>
        <taxon>Eukaryota</taxon>
        <taxon>Viridiplantae</taxon>
        <taxon>Streptophyta</taxon>
        <taxon>Embryophyta</taxon>
        <taxon>Tracheophyta</taxon>
        <taxon>Spermatophyta</taxon>
        <taxon>Magnoliopsida</taxon>
        <taxon>eudicotyledons</taxon>
        <taxon>Gunneridae</taxon>
        <taxon>Pentapetalae</taxon>
        <taxon>asterids</taxon>
        <taxon>lamiids</taxon>
        <taxon>Solanales</taxon>
        <taxon>Solanaceae</taxon>
        <taxon>Solanoideae</taxon>
        <taxon>Capsiceae</taxon>
        <taxon>Capsicum</taxon>
    </lineage>
</organism>
<protein>
    <submittedName>
        <fullName evidence="2">Uncharacterized protein</fullName>
    </submittedName>
</protein>
<dbReference type="EMBL" id="AYRZ02000004">
    <property type="protein sequence ID" value="PHT83344.1"/>
    <property type="molecule type" value="Genomic_DNA"/>
</dbReference>
<dbReference type="Proteomes" id="UP000222542">
    <property type="component" value="Unassembled WGS sequence"/>
</dbReference>
<feature type="coiled-coil region" evidence="1">
    <location>
        <begin position="4"/>
        <end position="52"/>
    </location>
</feature>
<comment type="caution">
    <text evidence="2">The sequence shown here is derived from an EMBL/GenBank/DDBJ whole genome shotgun (WGS) entry which is preliminary data.</text>
</comment>
<dbReference type="Gramene" id="PHT83344">
    <property type="protein sequence ID" value="PHT83344"/>
    <property type="gene ID" value="T459_11787"/>
</dbReference>
<reference evidence="2 3" key="1">
    <citation type="journal article" date="2014" name="Nat. Genet.">
        <title>Genome sequence of the hot pepper provides insights into the evolution of pungency in Capsicum species.</title>
        <authorList>
            <person name="Kim S."/>
            <person name="Park M."/>
            <person name="Yeom S.I."/>
            <person name="Kim Y.M."/>
            <person name="Lee J.M."/>
            <person name="Lee H.A."/>
            <person name="Seo E."/>
            <person name="Choi J."/>
            <person name="Cheong K."/>
            <person name="Kim K.T."/>
            <person name="Jung K."/>
            <person name="Lee G.W."/>
            <person name="Oh S.K."/>
            <person name="Bae C."/>
            <person name="Kim S.B."/>
            <person name="Lee H.Y."/>
            <person name="Kim S.Y."/>
            <person name="Kim M.S."/>
            <person name="Kang B.C."/>
            <person name="Jo Y.D."/>
            <person name="Yang H.B."/>
            <person name="Jeong H.J."/>
            <person name="Kang W.H."/>
            <person name="Kwon J.K."/>
            <person name="Shin C."/>
            <person name="Lim J.Y."/>
            <person name="Park J.H."/>
            <person name="Huh J.H."/>
            <person name="Kim J.S."/>
            <person name="Kim B.D."/>
            <person name="Cohen O."/>
            <person name="Paran I."/>
            <person name="Suh M.C."/>
            <person name="Lee S.B."/>
            <person name="Kim Y.K."/>
            <person name="Shin Y."/>
            <person name="Noh S.J."/>
            <person name="Park J."/>
            <person name="Seo Y.S."/>
            <person name="Kwon S.Y."/>
            <person name="Kim H.A."/>
            <person name="Park J.M."/>
            <person name="Kim H.J."/>
            <person name="Choi S.B."/>
            <person name="Bosland P.W."/>
            <person name="Reeves G."/>
            <person name="Jo S.H."/>
            <person name="Lee B.W."/>
            <person name="Cho H.T."/>
            <person name="Choi H.S."/>
            <person name="Lee M.S."/>
            <person name="Yu Y."/>
            <person name="Do Choi Y."/>
            <person name="Park B.S."/>
            <person name="van Deynze A."/>
            <person name="Ashrafi H."/>
            <person name="Hill T."/>
            <person name="Kim W.T."/>
            <person name="Pai H.S."/>
            <person name="Ahn H.K."/>
            <person name="Yeam I."/>
            <person name="Giovannoni J.J."/>
            <person name="Rose J.K."/>
            <person name="Sorensen I."/>
            <person name="Lee S.J."/>
            <person name="Kim R.W."/>
            <person name="Choi I.Y."/>
            <person name="Choi B.S."/>
            <person name="Lim J.S."/>
            <person name="Lee Y.H."/>
            <person name="Choi D."/>
        </authorList>
    </citation>
    <scope>NUCLEOTIDE SEQUENCE [LARGE SCALE GENOMIC DNA]</scope>
    <source>
        <strain evidence="3">cv. CM334</strain>
    </source>
</reference>
<dbReference type="AlphaFoldDB" id="A0A2G2ZN55"/>
<accession>A0A2G2ZN55</accession>
<gene>
    <name evidence="2" type="ORF">T459_11787</name>
</gene>
<proteinExistence type="predicted"/>
<name>A0A2G2ZN55_CAPAN</name>
<evidence type="ECO:0000313" key="3">
    <source>
        <dbReference type="Proteomes" id="UP000222542"/>
    </source>
</evidence>
<dbReference type="PANTHER" id="PTHR47270:SF3">
    <property type="entry name" value="HYPOTETICAL PROTEIN"/>
    <property type="match status" value="1"/>
</dbReference>
<evidence type="ECO:0000256" key="1">
    <source>
        <dbReference type="SAM" id="Coils"/>
    </source>
</evidence>
<keyword evidence="1" id="KW-0175">Coiled coil</keyword>